<proteinExistence type="predicted"/>
<dbReference type="Pfam" id="PF00078">
    <property type="entry name" value="RVT_1"/>
    <property type="match status" value="1"/>
</dbReference>
<protein>
    <recommendedName>
        <fullName evidence="1">Reverse transcriptase domain-containing protein</fullName>
    </recommendedName>
</protein>
<sequence length="253" mass="28829">TVLEPFRHPLEQGTAQGSPLSPLLFSLAIEPLAITIRQSNDIKGILIGTKLYEILLYADDILLTLTDPVKSIPALIDCKLRKIRNKACDQGEPAFIKLFRWLYPENINPMIIHIKDKLVSWKKLPISFQGRLNLIKMIIPPKLIYPVSKLFLFIDSKDLKKTEKYNPKSIYCKDTYAAPGENKCNFFCSSRPGVPKLFPVRTTYLFPSLVGGRSQFVTEKVTIVGVPKCKNILFSRKHNQITFSGFFTEQVRK</sequence>
<name>A0A3P9PA84_POERE</name>
<feature type="domain" description="Reverse transcriptase" evidence="1">
    <location>
        <begin position="1"/>
        <end position="126"/>
    </location>
</feature>
<dbReference type="Ensembl" id="ENSPRET00000018925.1">
    <property type="protein sequence ID" value="ENSPREP00000018722.1"/>
    <property type="gene ID" value="ENSPREG00000012677.1"/>
</dbReference>
<dbReference type="PANTHER" id="PTHR31635">
    <property type="entry name" value="REVERSE TRANSCRIPTASE DOMAIN-CONTAINING PROTEIN-RELATED"/>
    <property type="match status" value="1"/>
</dbReference>
<dbReference type="InterPro" id="IPR000477">
    <property type="entry name" value="RT_dom"/>
</dbReference>
<keyword evidence="3" id="KW-1185">Reference proteome</keyword>
<reference evidence="2" key="3">
    <citation type="submission" date="2025-09" db="UniProtKB">
        <authorList>
            <consortium name="Ensembl"/>
        </authorList>
    </citation>
    <scope>IDENTIFICATION</scope>
    <source>
        <strain evidence="2">Guanapo</strain>
    </source>
</reference>
<dbReference type="GeneTree" id="ENSGT01110000268928"/>
<evidence type="ECO:0000313" key="2">
    <source>
        <dbReference type="Ensembl" id="ENSPREP00000018722.1"/>
    </source>
</evidence>
<dbReference type="PANTHER" id="PTHR31635:SF196">
    <property type="entry name" value="REVERSE TRANSCRIPTASE DOMAIN-CONTAINING PROTEIN-RELATED"/>
    <property type="match status" value="1"/>
</dbReference>
<dbReference type="STRING" id="8081.ENSPREP00000018722"/>
<dbReference type="AlphaFoldDB" id="A0A3P9PA84"/>
<dbReference type="PROSITE" id="PS50878">
    <property type="entry name" value="RT_POL"/>
    <property type="match status" value="1"/>
</dbReference>
<reference evidence="2" key="2">
    <citation type="submission" date="2025-08" db="UniProtKB">
        <authorList>
            <consortium name="Ensembl"/>
        </authorList>
    </citation>
    <scope>IDENTIFICATION</scope>
    <source>
        <strain evidence="2">Guanapo</strain>
    </source>
</reference>
<organism evidence="2 3">
    <name type="scientific">Poecilia reticulata</name>
    <name type="common">Guppy</name>
    <name type="synonym">Acanthophacelus reticulatus</name>
    <dbReference type="NCBI Taxonomy" id="8081"/>
    <lineage>
        <taxon>Eukaryota</taxon>
        <taxon>Metazoa</taxon>
        <taxon>Chordata</taxon>
        <taxon>Craniata</taxon>
        <taxon>Vertebrata</taxon>
        <taxon>Euteleostomi</taxon>
        <taxon>Actinopterygii</taxon>
        <taxon>Neopterygii</taxon>
        <taxon>Teleostei</taxon>
        <taxon>Neoteleostei</taxon>
        <taxon>Acanthomorphata</taxon>
        <taxon>Ovalentaria</taxon>
        <taxon>Atherinomorphae</taxon>
        <taxon>Cyprinodontiformes</taxon>
        <taxon>Poeciliidae</taxon>
        <taxon>Poeciliinae</taxon>
        <taxon>Poecilia</taxon>
    </lineage>
</organism>
<reference evidence="3" key="1">
    <citation type="submission" date="2013-11" db="EMBL/GenBank/DDBJ databases">
        <title>The genomic landscape of the Guanapo guppy.</title>
        <authorList>
            <person name="Kuenstner A."/>
            <person name="Dreyer C."/>
        </authorList>
    </citation>
    <scope>NUCLEOTIDE SEQUENCE</scope>
    <source>
        <strain evidence="3">Guanapo</strain>
    </source>
</reference>
<dbReference type="Proteomes" id="UP000242638">
    <property type="component" value="Unassembled WGS sequence"/>
</dbReference>
<evidence type="ECO:0000259" key="1">
    <source>
        <dbReference type="PROSITE" id="PS50878"/>
    </source>
</evidence>
<accession>A0A3P9PA84</accession>
<evidence type="ECO:0000313" key="3">
    <source>
        <dbReference type="Proteomes" id="UP000242638"/>
    </source>
</evidence>